<evidence type="ECO:0000256" key="1">
    <source>
        <dbReference type="SAM" id="Phobius"/>
    </source>
</evidence>
<dbReference type="SMART" id="SM00014">
    <property type="entry name" value="acidPPc"/>
    <property type="match status" value="1"/>
</dbReference>
<keyword evidence="4" id="KW-1185">Reference proteome</keyword>
<keyword evidence="1" id="KW-1133">Transmembrane helix</keyword>
<feature type="domain" description="Phosphatidic acid phosphatase type 2/haloperoxidase" evidence="2">
    <location>
        <begin position="61"/>
        <end position="171"/>
    </location>
</feature>
<dbReference type="PANTHER" id="PTHR14969">
    <property type="entry name" value="SPHINGOSINE-1-PHOSPHATE PHOSPHOHYDROLASE"/>
    <property type="match status" value="1"/>
</dbReference>
<dbReference type="CDD" id="cd03392">
    <property type="entry name" value="PAP2_like_2"/>
    <property type="match status" value="1"/>
</dbReference>
<dbReference type="Proteomes" id="UP000199701">
    <property type="component" value="Unassembled WGS sequence"/>
</dbReference>
<feature type="transmembrane region" description="Helical" evidence="1">
    <location>
        <begin position="58"/>
        <end position="80"/>
    </location>
</feature>
<organism evidence="3 4">
    <name type="scientific">[Clostridium] fimetarium</name>
    <dbReference type="NCBI Taxonomy" id="99656"/>
    <lineage>
        <taxon>Bacteria</taxon>
        <taxon>Bacillati</taxon>
        <taxon>Bacillota</taxon>
        <taxon>Clostridia</taxon>
        <taxon>Lachnospirales</taxon>
        <taxon>Lachnospiraceae</taxon>
    </lineage>
</organism>
<name>A0A1I0Q7Q1_9FIRM</name>
<dbReference type="Gene3D" id="1.20.144.10">
    <property type="entry name" value="Phosphatidic acid phosphatase type 2/haloperoxidase"/>
    <property type="match status" value="1"/>
</dbReference>
<dbReference type="PANTHER" id="PTHR14969:SF13">
    <property type="entry name" value="AT30094P"/>
    <property type="match status" value="1"/>
</dbReference>
<evidence type="ECO:0000313" key="4">
    <source>
        <dbReference type="Proteomes" id="UP000199701"/>
    </source>
</evidence>
<dbReference type="InterPro" id="IPR036938">
    <property type="entry name" value="PAP2/HPO_sf"/>
</dbReference>
<dbReference type="InterPro" id="IPR000326">
    <property type="entry name" value="PAP2/HPO"/>
</dbReference>
<reference evidence="3 4" key="1">
    <citation type="submission" date="2016-10" db="EMBL/GenBank/DDBJ databases">
        <authorList>
            <person name="de Groot N.N."/>
        </authorList>
    </citation>
    <scope>NUCLEOTIDE SEQUENCE [LARGE SCALE GENOMIC DNA]</scope>
    <source>
        <strain evidence="3 4">DSM 9179</strain>
    </source>
</reference>
<evidence type="ECO:0000259" key="2">
    <source>
        <dbReference type="SMART" id="SM00014"/>
    </source>
</evidence>
<dbReference type="EMBL" id="FOJI01000007">
    <property type="protein sequence ID" value="SEW22990.1"/>
    <property type="molecule type" value="Genomic_DNA"/>
</dbReference>
<sequence>MKVSMNIIRNFDNTVMESIRTHMRCRFLDFVMPFITKLGNAAIIWIVVALAFLNSGRYHTYGFVLICSLLACFLIGNLTLKPLVERTRPCDMNTVISLLIARPTDFSFPSGHTMSSFAAACVIFQANTNMGVAAFILASLIAFSRLYLYVHYPSDILAGIIIGVLISVVVIWLFNVNLGYINHSL</sequence>
<accession>A0A1I0Q7Q1</accession>
<keyword evidence="1" id="KW-0472">Membrane</keyword>
<feature type="transmembrane region" description="Helical" evidence="1">
    <location>
        <begin position="30"/>
        <end position="52"/>
    </location>
</feature>
<protein>
    <submittedName>
        <fullName evidence="3">Undecaprenyl-diphosphatase</fullName>
    </submittedName>
</protein>
<feature type="transmembrane region" description="Helical" evidence="1">
    <location>
        <begin position="156"/>
        <end position="180"/>
    </location>
</feature>
<dbReference type="SUPFAM" id="SSF48317">
    <property type="entry name" value="Acid phosphatase/Vanadium-dependent haloperoxidase"/>
    <property type="match status" value="1"/>
</dbReference>
<dbReference type="AlphaFoldDB" id="A0A1I0Q7Q1"/>
<gene>
    <name evidence="3" type="ORF">SAMN05421659_10769</name>
</gene>
<keyword evidence="1" id="KW-0812">Transmembrane</keyword>
<dbReference type="RefSeq" id="WP_242941009.1">
    <property type="nucleotide sequence ID" value="NZ_FOJI01000007.1"/>
</dbReference>
<dbReference type="STRING" id="99656.SAMN05421659_10769"/>
<dbReference type="Pfam" id="PF01569">
    <property type="entry name" value="PAP2"/>
    <property type="match status" value="1"/>
</dbReference>
<proteinExistence type="predicted"/>
<evidence type="ECO:0000313" key="3">
    <source>
        <dbReference type="EMBL" id="SEW22990.1"/>
    </source>
</evidence>